<evidence type="ECO:0000256" key="12">
    <source>
        <dbReference type="ARBA" id="ARBA00022705"/>
    </source>
</evidence>
<evidence type="ECO:0000256" key="11">
    <source>
        <dbReference type="ARBA" id="ARBA00022695"/>
    </source>
</evidence>
<dbReference type="FunFam" id="3.40.1170.60:FF:000004">
    <property type="entry name" value="DNA repair protein REV1"/>
    <property type="match status" value="1"/>
</dbReference>
<evidence type="ECO:0000259" key="21">
    <source>
        <dbReference type="PROSITE" id="PS50172"/>
    </source>
</evidence>
<dbReference type="Gene3D" id="3.40.50.10190">
    <property type="entry name" value="BRCT domain"/>
    <property type="match status" value="1"/>
</dbReference>
<dbReference type="InterPro" id="IPR001357">
    <property type="entry name" value="BRCT_dom"/>
</dbReference>
<feature type="compositionally biased region" description="Polar residues" evidence="20">
    <location>
        <begin position="265"/>
        <end position="274"/>
    </location>
</feature>
<dbReference type="Pfam" id="PF11799">
    <property type="entry name" value="IMS_C"/>
    <property type="match status" value="1"/>
</dbReference>
<keyword evidence="8" id="KW-0963">Cytoplasm</keyword>
<dbReference type="FunFam" id="3.30.1490.100:FF:000001">
    <property type="entry name" value="DNA repair protein REV1"/>
    <property type="match status" value="1"/>
</dbReference>
<dbReference type="GO" id="GO:0005634">
    <property type="term" value="C:nucleus"/>
    <property type="evidence" value="ECO:0007669"/>
    <property type="project" value="UniProtKB-SubCell"/>
</dbReference>
<dbReference type="Gene3D" id="3.40.1170.60">
    <property type="match status" value="1"/>
</dbReference>
<feature type="region of interest" description="Disordered" evidence="20">
    <location>
        <begin position="871"/>
        <end position="922"/>
    </location>
</feature>
<keyword evidence="16" id="KW-0238">DNA-binding</keyword>
<proteinExistence type="inferred from homology"/>
<evidence type="ECO:0000256" key="18">
    <source>
        <dbReference type="ARBA" id="ARBA00023242"/>
    </source>
</evidence>
<evidence type="ECO:0000256" key="16">
    <source>
        <dbReference type="ARBA" id="ARBA00023125"/>
    </source>
</evidence>
<evidence type="ECO:0000256" key="5">
    <source>
        <dbReference type="ARBA" id="ARBA00012417"/>
    </source>
</evidence>
<evidence type="ECO:0000256" key="8">
    <source>
        <dbReference type="ARBA" id="ARBA00022490"/>
    </source>
</evidence>
<evidence type="ECO:0000256" key="7">
    <source>
        <dbReference type="ARBA" id="ARBA00020399"/>
    </source>
</evidence>
<dbReference type="InterPro" id="IPR036775">
    <property type="entry name" value="DNA_pol_Y-fam_lit_finger_sf"/>
</dbReference>
<evidence type="ECO:0000256" key="1">
    <source>
        <dbReference type="ARBA" id="ARBA00001946"/>
    </source>
</evidence>
<dbReference type="SMART" id="SM00292">
    <property type="entry name" value="BRCT"/>
    <property type="match status" value="1"/>
</dbReference>
<dbReference type="GO" id="GO:0006281">
    <property type="term" value="P:DNA repair"/>
    <property type="evidence" value="ECO:0007669"/>
    <property type="project" value="UniProtKB-KW"/>
</dbReference>
<dbReference type="EC" id="2.7.7.7" evidence="5"/>
<keyword evidence="9" id="KW-0237">DNA synthesis</keyword>
<dbReference type="CDD" id="cd01701">
    <property type="entry name" value="PolY_Rev1"/>
    <property type="match status" value="1"/>
</dbReference>
<dbReference type="NCBIfam" id="NF002677">
    <property type="entry name" value="PRK02406.1"/>
    <property type="match status" value="1"/>
</dbReference>
<accession>A0ABD1XM75</accession>
<dbReference type="GO" id="GO:0005737">
    <property type="term" value="C:cytoplasm"/>
    <property type="evidence" value="ECO:0007669"/>
    <property type="project" value="UniProtKB-SubCell"/>
</dbReference>
<evidence type="ECO:0000313" key="23">
    <source>
        <dbReference type="EMBL" id="KAL2609061.1"/>
    </source>
</evidence>
<dbReference type="Gene3D" id="3.30.1490.100">
    <property type="entry name" value="DNA polymerase, Y-family, little finger domain"/>
    <property type="match status" value="1"/>
</dbReference>
<keyword evidence="10" id="KW-0808">Transferase</keyword>
<dbReference type="InterPro" id="IPR001126">
    <property type="entry name" value="UmuC"/>
</dbReference>
<dbReference type="SUPFAM" id="SSF100879">
    <property type="entry name" value="Lesion bypass DNA polymerase (Y-family), little finger domain"/>
    <property type="match status" value="1"/>
</dbReference>
<feature type="compositionally biased region" description="Basic and acidic residues" evidence="20">
    <location>
        <begin position="801"/>
        <end position="835"/>
    </location>
</feature>
<keyword evidence="15" id="KW-0460">Magnesium</keyword>
<evidence type="ECO:0000256" key="4">
    <source>
        <dbReference type="ARBA" id="ARBA00010945"/>
    </source>
</evidence>
<evidence type="ECO:0000256" key="6">
    <source>
        <dbReference type="ARBA" id="ARBA00016178"/>
    </source>
</evidence>
<dbReference type="PANTHER" id="PTHR45990">
    <property type="entry name" value="DNA REPAIR PROTEIN REV1"/>
    <property type="match status" value="1"/>
</dbReference>
<sequence>MEEDKIQQLAVIPAEKEKDNRLRKRKILEAATGTAWGAKSYSAAKITSFKEGSNDPGYDDFGRYFAEKQRKLRDQYRRESTSTVLRDAAAAAAAQHDGSELVARAETPPGRSNTLIFQGVSVFVDGFTIPTHQELRFIMMNNGGVFENYFSRQTVTHIICSTLPDNKIMNPRMLSRGLPIVKPEWIVESMKAKKLLPWEIFQLERIAYAHPAQQTISARFAAFKDVSVPRKVDVLEGQGTSNQLYVKKFAKHDCEGGIQGEPSGAVNQNGNSDSAGHGAPGLLQENTKGKPQSLLENTEQSPHPEQVITAGGEVGEDGKTAHASDVQEDHAAKSAQANLVPGELMHRPCGSSLNDTHFVKNFFKRSRLHFIGTWRTRYLSLASSFGTNGELKSKDREMMEANSDGKPMVIHLDMDCFFVSVVVRNRPDLLDKPVAVCHSDSDKGTAEISSANYSARSYGIKAGMFVRNAKALCPDLKIVSYDFAGYEEVADKVYNILHYHCSKVEAVSCDEAFLDVAGHPDPVDLASRIREEIYAETRCSASAGIAENLLLARLATKRAKPNGQYFVKSEEVRQFMGALPVEELPGVGWALREKLHCLKLFTCADLLCLSKDILQKQFGTKTGNMLWCFAQGIDDRGVQLVHERKSIGAEVNWGVRFETTDDAQKFLVSLSNEVATRLQNADTCGRTITLKIKKRKENAGEPFKYLGHGICDSLSRSETLGYSTSSQDVLLRIGRQLYASLRIEPEDVRGMGLQVSRLESKNAGTEKRNQALDSWLVRFNRIHQAKEEVHQKKGSFPLQKGEPRDPCSKTSDHLKRETDIVKKEESGERRERETAEGQLPSEAAVSPPADENERSVHQILNTTGRNVIKLRTPQKGQRPGVSTHTRKSKNKTSLVKAERSPFSGVLDPASVSRHPQQSKAARKVSFGVTELGEEASVVKQTTGHNECSSDPLVNTVKCDSEPLLHSQLAYYSTSGLSKGDSNPVGQKLLQQILQWVRTKSSDRLSVHLLRSGCYSPVGDIGDTADLKKTVEQCAKILTLYVRDTASRDLEEIHLILRYMKRLGGRCKLWRAIEELARPAFEDIVGKLYGGNLTHGFRAP</sequence>
<dbReference type="SUPFAM" id="SSF52113">
    <property type="entry name" value="BRCT domain"/>
    <property type="match status" value="1"/>
</dbReference>
<evidence type="ECO:0000256" key="15">
    <source>
        <dbReference type="ARBA" id="ARBA00022842"/>
    </source>
</evidence>
<comment type="similarity">
    <text evidence="4">Belongs to the DNA polymerase type-Y family.</text>
</comment>
<keyword evidence="11" id="KW-0548">Nucleotidyltransferase</keyword>
<dbReference type="InterPro" id="IPR036420">
    <property type="entry name" value="BRCT_dom_sf"/>
</dbReference>
<dbReference type="InterPro" id="IPR022880">
    <property type="entry name" value="DNApol_IV"/>
</dbReference>
<evidence type="ECO:0000256" key="9">
    <source>
        <dbReference type="ARBA" id="ARBA00022634"/>
    </source>
</evidence>
<dbReference type="InterPro" id="IPR043128">
    <property type="entry name" value="Rev_trsase/Diguanyl_cyclase"/>
</dbReference>
<evidence type="ECO:0000313" key="24">
    <source>
        <dbReference type="Proteomes" id="UP001605036"/>
    </source>
</evidence>
<feature type="domain" description="BRCT" evidence="21">
    <location>
        <begin position="112"/>
        <end position="203"/>
    </location>
</feature>
<dbReference type="EMBL" id="JBHFFA010000008">
    <property type="protein sequence ID" value="KAL2609061.1"/>
    <property type="molecule type" value="Genomic_DNA"/>
</dbReference>
<dbReference type="Pfam" id="PF00533">
    <property type="entry name" value="BRCT"/>
    <property type="match status" value="1"/>
</dbReference>
<dbReference type="HAMAP" id="MF_01113">
    <property type="entry name" value="DNApol_IV"/>
    <property type="match status" value="1"/>
</dbReference>
<dbReference type="GO" id="GO:0003677">
    <property type="term" value="F:DNA binding"/>
    <property type="evidence" value="ECO:0007669"/>
    <property type="project" value="UniProtKB-KW"/>
</dbReference>
<evidence type="ECO:0000256" key="20">
    <source>
        <dbReference type="SAM" id="MobiDB-lite"/>
    </source>
</evidence>
<dbReference type="Pfam" id="PF00817">
    <property type="entry name" value="IMS"/>
    <property type="match status" value="1"/>
</dbReference>
<dbReference type="AlphaFoldDB" id="A0ABD1XM75"/>
<keyword evidence="12" id="KW-0235">DNA replication</keyword>
<comment type="catalytic activity">
    <reaction evidence="19">
        <text>DNA(n) + a 2'-deoxyribonucleoside 5'-triphosphate = DNA(n+1) + diphosphate</text>
        <dbReference type="Rhea" id="RHEA:22508"/>
        <dbReference type="Rhea" id="RHEA-COMP:17339"/>
        <dbReference type="Rhea" id="RHEA-COMP:17340"/>
        <dbReference type="ChEBI" id="CHEBI:33019"/>
        <dbReference type="ChEBI" id="CHEBI:61560"/>
        <dbReference type="ChEBI" id="CHEBI:173112"/>
        <dbReference type="EC" id="2.7.7.7"/>
    </reaction>
</comment>
<dbReference type="InterPro" id="IPR053848">
    <property type="entry name" value="IMS_HHH_1"/>
</dbReference>
<keyword evidence="18" id="KW-0539">Nucleus</keyword>
<organism evidence="23 24">
    <name type="scientific">Riccia fluitans</name>
    <dbReference type="NCBI Taxonomy" id="41844"/>
    <lineage>
        <taxon>Eukaryota</taxon>
        <taxon>Viridiplantae</taxon>
        <taxon>Streptophyta</taxon>
        <taxon>Embryophyta</taxon>
        <taxon>Marchantiophyta</taxon>
        <taxon>Marchantiopsida</taxon>
        <taxon>Marchantiidae</taxon>
        <taxon>Marchantiales</taxon>
        <taxon>Ricciaceae</taxon>
        <taxon>Riccia</taxon>
    </lineage>
</organism>
<gene>
    <name evidence="23" type="ORF">R1flu_027634</name>
</gene>
<dbReference type="Proteomes" id="UP001605036">
    <property type="component" value="Unassembled WGS sequence"/>
</dbReference>
<name>A0ABD1XM75_9MARC</name>
<evidence type="ECO:0000256" key="10">
    <source>
        <dbReference type="ARBA" id="ARBA00022679"/>
    </source>
</evidence>
<dbReference type="InterPro" id="IPR043502">
    <property type="entry name" value="DNA/RNA_pol_sf"/>
</dbReference>
<evidence type="ECO:0000256" key="19">
    <source>
        <dbReference type="ARBA" id="ARBA00049244"/>
    </source>
</evidence>
<feature type="region of interest" description="Disordered" evidence="20">
    <location>
        <begin position="787"/>
        <end position="854"/>
    </location>
</feature>
<evidence type="ECO:0000256" key="3">
    <source>
        <dbReference type="ARBA" id="ARBA00004496"/>
    </source>
</evidence>
<keyword evidence="24" id="KW-1185">Reference proteome</keyword>
<protein>
    <recommendedName>
        <fullName evidence="6">DNA polymerase kappa</fullName>
        <ecNumber evidence="5">2.7.7.7</ecNumber>
    </recommendedName>
    <alternativeName>
        <fullName evidence="7">DNA repair protein REV1</fullName>
    </alternativeName>
</protein>
<dbReference type="InterPro" id="IPR017961">
    <property type="entry name" value="DNA_pol_Y-fam_little_finger"/>
</dbReference>
<keyword evidence="14" id="KW-0227">DNA damage</keyword>
<feature type="compositionally biased region" description="Polar residues" evidence="20">
    <location>
        <begin position="284"/>
        <end position="303"/>
    </location>
</feature>
<dbReference type="PROSITE" id="PS50172">
    <property type="entry name" value="BRCT"/>
    <property type="match status" value="1"/>
</dbReference>
<dbReference type="PANTHER" id="PTHR45990:SF1">
    <property type="entry name" value="DNA REPAIR PROTEIN REV1"/>
    <property type="match status" value="1"/>
</dbReference>
<dbReference type="GO" id="GO:0003887">
    <property type="term" value="F:DNA-directed DNA polymerase activity"/>
    <property type="evidence" value="ECO:0007669"/>
    <property type="project" value="UniProtKB-KW"/>
</dbReference>
<keyword evidence="13" id="KW-0479">Metal-binding</keyword>
<evidence type="ECO:0000259" key="22">
    <source>
        <dbReference type="PROSITE" id="PS50173"/>
    </source>
</evidence>
<evidence type="ECO:0000256" key="14">
    <source>
        <dbReference type="ARBA" id="ARBA00022763"/>
    </source>
</evidence>
<evidence type="ECO:0000256" key="2">
    <source>
        <dbReference type="ARBA" id="ARBA00004123"/>
    </source>
</evidence>
<dbReference type="GO" id="GO:0046872">
    <property type="term" value="F:metal ion binding"/>
    <property type="evidence" value="ECO:0007669"/>
    <property type="project" value="UniProtKB-KW"/>
</dbReference>
<dbReference type="Gene3D" id="3.30.70.270">
    <property type="match status" value="1"/>
</dbReference>
<evidence type="ECO:0000256" key="13">
    <source>
        <dbReference type="ARBA" id="ARBA00022723"/>
    </source>
</evidence>
<comment type="subcellular location">
    <subcellularLocation>
        <location evidence="3">Cytoplasm</location>
    </subcellularLocation>
    <subcellularLocation>
        <location evidence="2">Nucleus</location>
    </subcellularLocation>
</comment>
<dbReference type="FunFam" id="3.40.50.10190:FF:000011">
    <property type="entry name" value="DNA repair protein REV1"/>
    <property type="match status" value="1"/>
</dbReference>
<comment type="cofactor">
    <cofactor evidence="1">
        <name>Mg(2+)</name>
        <dbReference type="ChEBI" id="CHEBI:18420"/>
    </cofactor>
</comment>
<dbReference type="GO" id="GO:0006260">
    <property type="term" value="P:DNA replication"/>
    <property type="evidence" value="ECO:0007669"/>
    <property type="project" value="UniProtKB-KW"/>
</dbReference>
<keyword evidence="17" id="KW-0234">DNA repair</keyword>
<dbReference type="CDD" id="cd17719">
    <property type="entry name" value="BRCT_Rev1"/>
    <property type="match status" value="1"/>
</dbReference>
<dbReference type="Gene3D" id="1.10.150.20">
    <property type="entry name" value="5' to 3' exonuclease, C-terminal subdomain"/>
    <property type="match status" value="1"/>
</dbReference>
<feature type="region of interest" description="Disordered" evidence="20">
    <location>
        <begin position="257"/>
        <end position="311"/>
    </location>
</feature>
<evidence type="ECO:0000256" key="17">
    <source>
        <dbReference type="ARBA" id="ARBA00023204"/>
    </source>
</evidence>
<dbReference type="Pfam" id="PF21999">
    <property type="entry name" value="IMS_HHH_1"/>
    <property type="match status" value="1"/>
</dbReference>
<feature type="domain" description="UmuC" evidence="22">
    <location>
        <begin position="409"/>
        <end position="588"/>
    </location>
</feature>
<reference evidence="23 24" key="1">
    <citation type="submission" date="2024-09" db="EMBL/GenBank/DDBJ databases">
        <title>Chromosome-scale assembly of Riccia fluitans.</title>
        <authorList>
            <person name="Paukszto L."/>
            <person name="Sawicki J."/>
            <person name="Karawczyk K."/>
            <person name="Piernik-Szablinska J."/>
            <person name="Szczecinska M."/>
            <person name="Mazdziarz M."/>
        </authorList>
    </citation>
    <scope>NUCLEOTIDE SEQUENCE [LARGE SCALE GENOMIC DNA]</scope>
    <source>
        <strain evidence="23">Rf_01</strain>
        <tissue evidence="23">Aerial parts of the thallus</tissue>
    </source>
</reference>
<comment type="caution">
    <text evidence="23">The sequence shown here is derived from an EMBL/GenBank/DDBJ whole genome shotgun (WGS) entry which is preliminary data.</text>
</comment>
<dbReference type="PROSITE" id="PS50173">
    <property type="entry name" value="UMUC"/>
    <property type="match status" value="1"/>
</dbReference>
<dbReference type="Gene3D" id="6.10.250.1490">
    <property type="match status" value="1"/>
</dbReference>
<dbReference type="SUPFAM" id="SSF56672">
    <property type="entry name" value="DNA/RNA polymerases"/>
    <property type="match status" value="1"/>
</dbReference>